<dbReference type="InterPro" id="IPR025746">
    <property type="entry name" value="PilX_N_dom"/>
</dbReference>
<protein>
    <submittedName>
        <fullName evidence="2">Pilus assembly PilX N-terminal domain-containing protein</fullName>
    </submittedName>
</protein>
<name>A0ABT2FG39_9GAMM</name>
<sequence length="158" mass="16447">MKSLQRQRGVVLFFALILLVVMTFIGVALALNSGQSLRMAGAGSERVDAKAVADGGLAAVLNGMSGGNLATLMQRTERSLFNGAQVLTPLPLVDDGAGGLKVLPQNVSCKRSANASDTTLIRCRRVEVSSSVVYGRDNLGQLTVTEGVEQQVLNGSGS</sequence>
<comment type="caution">
    <text evidence="2">The sequence shown here is derived from an EMBL/GenBank/DDBJ whole genome shotgun (WGS) entry which is preliminary data.</text>
</comment>
<dbReference type="Proteomes" id="UP001201549">
    <property type="component" value="Unassembled WGS sequence"/>
</dbReference>
<evidence type="ECO:0000313" key="3">
    <source>
        <dbReference type="Proteomes" id="UP001201549"/>
    </source>
</evidence>
<evidence type="ECO:0000313" key="2">
    <source>
        <dbReference type="EMBL" id="MCS4555269.1"/>
    </source>
</evidence>
<gene>
    <name evidence="2" type="ORF">L9G74_02335</name>
</gene>
<organism evidence="2 3">
    <name type="scientific">Shewanella electrica</name>
    <dbReference type="NCBI Taxonomy" id="515560"/>
    <lineage>
        <taxon>Bacteria</taxon>
        <taxon>Pseudomonadati</taxon>
        <taxon>Pseudomonadota</taxon>
        <taxon>Gammaproteobacteria</taxon>
        <taxon>Alteromonadales</taxon>
        <taxon>Shewanellaceae</taxon>
        <taxon>Shewanella</taxon>
    </lineage>
</organism>
<evidence type="ECO:0000259" key="1">
    <source>
        <dbReference type="Pfam" id="PF14341"/>
    </source>
</evidence>
<proteinExistence type="predicted"/>
<dbReference type="EMBL" id="JAKOGG010000001">
    <property type="protein sequence ID" value="MCS4555269.1"/>
    <property type="molecule type" value="Genomic_DNA"/>
</dbReference>
<feature type="domain" description="Type 4 fimbrial biogenesis protein PilX N-terminal" evidence="1">
    <location>
        <begin position="8"/>
        <end position="58"/>
    </location>
</feature>
<keyword evidence="3" id="KW-1185">Reference proteome</keyword>
<dbReference type="RefSeq" id="WP_238894664.1">
    <property type="nucleotide sequence ID" value="NZ_JAKOGG010000001.1"/>
</dbReference>
<accession>A0ABT2FG39</accession>
<reference evidence="3" key="1">
    <citation type="submission" date="2023-07" db="EMBL/GenBank/DDBJ databases">
        <title>Shewanella mangrovi sp. nov., an acetaldehyde- degrading bacterium isolated from mangrove sediment.</title>
        <authorList>
            <person name="Liu Y."/>
        </authorList>
    </citation>
    <scope>NUCLEOTIDE SEQUENCE [LARGE SCALE GENOMIC DNA]</scope>
    <source>
        <strain evidence="3">C32</strain>
    </source>
</reference>
<dbReference type="Pfam" id="PF14341">
    <property type="entry name" value="PilX_N"/>
    <property type="match status" value="1"/>
</dbReference>